<comment type="caution">
    <text evidence="1">The sequence shown here is derived from an EMBL/GenBank/DDBJ whole genome shotgun (WGS) entry which is preliminary data.</text>
</comment>
<evidence type="ECO:0000313" key="2">
    <source>
        <dbReference type="Proteomes" id="UP001172457"/>
    </source>
</evidence>
<proteinExistence type="predicted"/>
<dbReference type="Proteomes" id="UP001172457">
    <property type="component" value="Chromosome 4"/>
</dbReference>
<keyword evidence="2" id="KW-1185">Reference proteome</keyword>
<organism evidence="1 2">
    <name type="scientific">Centaurea solstitialis</name>
    <name type="common">yellow star-thistle</name>
    <dbReference type="NCBI Taxonomy" id="347529"/>
    <lineage>
        <taxon>Eukaryota</taxon>
        <taxon>Viridiplantae</taxon>
        <taxon>Streptophyta</taxon>
        <taxon>Embryophyta</taxon>
        <taxon>Tracheophyta</taxon>
        <taxon>Spermatophyta</taxon>
        <taxon>Magnoliopsida</taxon>
        <taxon>eudicotyledons</taxon>
        <taxon>Gunneridae</taxon>
        <taxon>Pentapetalae</taxon>
        <taxon>asterids</taxon>
        <taxon>campanulids</taxon>
        <taxon>Asterales</taxon>
        <taxon>Asteraceae</taxon>
        <taxon>Carduoideae</taxon>
        <taxon>Cardueae</taxon>
        <taxon>Centaureinae</taxon>
        <taxon>Centaurea</taxon>
    </lineage>
</organism>
<gene>
    <name evidence="1" type="ORF">OSB04_015372</name>
</gene>
<reference evidence="1" key="1">
    <citation type="submission" date="2023-03" db="EMBL/GenBank/DDBJ databases">
        <title>Chromosome-scale reference genome and RAD-based genetic map of yellow starthistle (Centaurea solstitialis) reveal putative structural variation and QTLs associated with invader traits.</title>
        <authorList>
            <person name="Reatini B."/>
            <person name="Cang F.A."/>
            <person name="Jiang Q."/>
            <person name="Mckibben M.T.W."/>
            <person name="Barker M.S."/>
            <person name="Rieseberg L.H."/>
            <person name="Dlugosch K.M."/>
        </authorList>
    </citation>
    <scope>NUCLEOTIDE SEQUENCE</scope>
    <source>
        <strain evidence="1">CAN-66</strain>
        <tissue evidence="1">Leaf</tissue>
    </source>
</reference>
<accession>A0AA38W8V8</accession>
<sequence>MALDFAQQKSISHQAALDFASNITRFCQLKEVWTMLVRVHNKRDVVRTFLEACIHEIVIHGREGTNLKPSSWKNVAETLKNKHNFIIKNKWKTIMIT</sequence>
<evidence type="ECO:0000313" key="1">
    <source>
        <dbReference type="EMBL" id="KAJ9551327.1"/>
    </source>
</evidence>
<name>A0AA38W8V8_9ASTR</name>
<protein>
    <submittedName>
        <fullName evidence="1">Uncharacterized protein</fullName>
    </submittedName>
</protein>
<dbReference type="EMBL" id="JARYMX010000004">
    <property type="protein sequence ID" value="KAJ9551327.1"/>
    <property type="molecule type" value="Genomic_DNA"/>
</dbReference>
<dbReference type="AlphaFoldDB" id="A0AA38W8V8"/>